<dbReference type="SUPFAM" id="SSF46785">
    <property type="entry name" value="Winged helix' DNA-binding domain"/>
    <property type="match status" value="1"/>
</dbReference>
<dbReference type="InterPro" id="IPR036390">
    <property type="entry name" value="WH_DNA-bd_sf"/>
</dbReference>
<protein>
    <recommendedName>
        <fullName evidence="6">HTH-type transcriptional regulator SarZ</fullName>
    </recommendedName>
    <alternativeName>
        <fullName evidence="7">Staphylococcal accessory regulator Z</fullName>
    </alternativeName>
</protein>
<gene>
    <name evidence="10" type="ORF">CIK91_11235</name>
    <name evidence="9" type="ORF">PRRU23_25660</name>
</gene>
<dbReference type="EMBL" id="NPJF01000054">
    <property type="protein sequence ID" value="OYP53764.1"/>
    <property type="molecule type" value="Genomic_DNA"/>
</dbReference>
<name>A0AA37I4A5_SEGBR</name>
<keyword evidence="2" id="KW-0805">Transcription regulation</keyword>
<evidence type="ECO:0000313" key="11">
    <source>
        <dbReference type="Proteomes" id="UP000216189"/>
    </source>
</evidence>
<dbReference type="EMBL" id="BPTR01000001">
    <property type="protein sequence ID" value="GJG28866.1"/>
    <property type="molecule type" value="Genomic_DNA"/>
</dbReference>
<evidence type="ECO:0000256" key="7">
    <source>
        <dbReference type="ARBA" id="ARBA00047207"/>
    </source>
</evidence>
<keyword evidence="3" id="KW-0238">DNA-binding</keyword>
<reference evidence="9" key="2">
    <citation type="submission" date="2021-08" db="EMBL/GenBank/DDBJ databases">
        <title>Prevotella lacticifex sp. nov., isolated from rumen of cow.</title>
        <authorList>
            <person name="Shinkai T."/>
            <person name="Ikeyama N."/>
            <person name="Kumagai M."/>
            <person name="Ohmori H."/>
            <person name="Sakamoto M."/>
            <person name="Ohkuma M."/>
            <person name="Mitsumori M."/>
        </authorList>
    </citation>
    <scope>NUCLEOTIDE SEQUENCE</scope>
    <source>
        <strain evidence="9">DSM 11371</strain>
    </source>
</reference>
<dbReference type="Proteomes" id="UP000216189">
    <property type="component" value="Unassembled WGS sequence"/>
</dbReference>
<dbReference type="SMART" id="SM00347">
    <property type="entry name" value="HTH_MARR"/>
    <property type="match status" value="1"/>
</dbReference>
<evidence type="ECO:0000256" key="6">
    <source>
        <dbReference type="ARBA" id="ARBA00047188"/>
    </source>
</evidence>
<evidence type="ECO:0000313" key="12">
    <source>
        <dbReference type="Proteomes" id="UP000887043"/>
    </source>
</evidence>
<dbReference type="Pfam" id="PF22381">
    <property type="entry name" value="Staph_reg_Sar_Rot"/>
    <property type="match status" value="1"/>
</dbReference>
<proteinExistence type="inferred from homology"/>
<reference evidence="10 11" key="1">
    <citation type="submission" date="2017-08" db="EMBL/GenBank/DDBJ databases">
        <title>Comparative genomics of non-oral Prevotella species.</title>
        <authorList>
            <person name="Accetto T."/>
            <person name="Nograsek B."/>
            <person name="Avgustin G."/>
        </authorList>
    </citation>
    <scope>NUCLEOTIDE SEQUENCE [LARGE SCALE GENOMIC DNA]</scope>
    <source>
        <strain evidence="10 11">TC1-1</strain>
    </source>
</reference>
<dbReference type="Gene3D" id="1.10.10.10">
    <property type="entry name" value="Winged helix-like DNA-binding domain superfamily/Winged helix DNA-binding domain"/>
    <property type="match status" value="1"/>
</dbReference>
<feature type="domain" description="HTH marR-type" evidence="8">
    <location>
        <begin position="13"/>
        <end position="146"/>
    </location>
</feature>
<evidence type="ECO:0000256" key="1">
    <source>
        <dbReference type="ARBA" id="ARBA00004496"/>
    </source>
</evidence>
<comment type="caution">
    <text evidence="9">The sequence shown here is derived from an EMBL/GenBank/DDBJ whole genome shotgun (WGS) entry which is preliminary data.</text>
</comment>
<evidence type="ECO:0000256" key="3">
    <source>
        <dbReference type="ARBA" id="ARBA00023125"/>
    </source>
</evidence>
<dbReference type="InterPro" id="IPR000835">
    <property type="entry name" value="HTH_MarR-typ"/>
</dbReference>
<dbReference type="PANTHER" id="PTHR42756:SF1">
    <property type="entry name" value="TRANSCRIPTIONAL REPRESSOR OF EMRAB OPERON"/>
    <property type="match status" value="1"/>
</dbReference>
<dbReference type="PROSITE" id="PS50995">
    <property type="entry name" value="HTH_MARR_2"/>
    <property type="match status" value="1"/>
</dbReference>
<comment type="subcellular location">
    <subcellularLocation>
        <location evidence="1">Cytoplasm</location>
    </subcellularLocation>
</comment>
<evidence type="ECO:0000259" key="8">
    <source>
        <dbReference type="PROSITE" id="PS50995"/>
    </source>
</evidence>
<keyword evidence="11" id="KW-1185">Reference proteome</keyword>
<keyword evidence="4" id="KW-0804">Transcription</keyword>
<evidence type="ECO:0000256" key="5">
    <source>
        <dbReference type="ARBA" id="ARBA00046337"/>
    </source>
</evidence>
<dbReference type="AlphaFoldDB" id="A0AA37I4A5"/>
<evidence type="ECO:0000313" key="9">
    <source>
        <dbReference type="EMBL" id="GJG28866.1"/>
    </source>
</evidence>
<accession>A0AA37I4A5</accession>
<dbReference type="Proteomes" id="UP000887043">
    <property type="component" value="Unassembled WGS sequence"/>
</dbReference>
<dbReference type="InterPro" id="IPR055166">
    <property type="entry name" value="Transc_reg_Sar_Rot_HTH"/>
</dbReference>
<evidence type="ECO:0000313" key="10">
    <source>
        <dbReference type="EMBL" id="OYP53764.1"/>
    </source>
</evidence>
<evidence type="ECO:0000256" key="2">
    <source>
        <dbReference type="ARBA" id="ARBA00023015"/>
    </source>
</evidence>
<organism evidence="9 12">
    <name type="scientific">Segatella bryantii</name>
    <name type="common">Prevotella bryantii</name>
    <dbReference type="NCBI Taxonomy" id="77095"/>
    <lineage>
        <taxon>Bacteria</taxon>
        <taxon>Pseudomonadati</taxon>
        <taxon>Bacteroidota</taxon>
        <taxon>Bacteroidia</taxon>
        <taxon>Bacteroidales</taxon>
        <taxon>Prevotellaceae</taxon>
        <taxon>Segatella</taxon>
    </lineage>
</organism>
<sequence length="158" mass="18312">MVKEDKYESLKLSNQLCFRLYTASRLIVQEYEPYLKKLGITYTQYLVLLVLWEQDEQPINDIGKRLMLGINTTSPLIKRMEKLELVSRRGSESDKRQQIVFLTPKGLAMREEAAKIPSCMVNKLGECNLLPEEMLGMVPTLDKMICSMYQQIESAKKE</sequence>
<evidence type="ECO:0000256" key="4">
    <source>
        <dbReference type="ARBA" id="ARBA00023163"/>
    </source>
</evidence>
<dbReference type="GO" id="GO:0003677">
    <property type="term" value="F:DNA binding"/>
    <property type="evidence" value="ECO:0007669"/>
    <property type="project" value="UniProtKB-KW"/>
</dbReference>
<comment type="similarity">
    <text evidence="5">Belongs to the SarZ family.</text>
</comment>
<dbReference type="PANTHER" id="PTHR42756">
    <property type="entry name" value="TRANSCRIPTIONAL REGULATOR, MARR"/>
    <property type="match status" value="1"/>
</dbReference>
<dbReference type="GO" id="GO:0003700">
    <property type="term" value="F:DNA-binding transcription factor activity"/>
    <property type="evidence" value="ECO:0007669"/>
    <property type="project" value="InterPro"/>
</dbReference>
<dbReference type="InterPro" id="IPR036388">
    <property type="entry name" value="WH-like_DNA-bd_sf"/>
</dbReference>
<dbReference type="RefSeq" id="WP_006281637.1">
    <property type="nucleotide sequence ID" value="NZ_BPTR01000001.1"/>
</dbReference>